<dbReference type="AlphaFoldDB" id="A0A9N9FRS3"/>
<accession>A0A9N9FRS3</accession>
<evidence type="ECO:0000313" key="2">
    <source>
        <dbReference type="EMBL" id="CAG8555410.1"/>
    </source>
</evidence>
<comment type="caution">
    <text evidence="2">The sequence shown here is derived from an EMBL/GenBank/DDBJ whole genome shotgun (WGS) entry which is preliminary data.</text>
</comment>
<feature type="domain" description="DUF5745" evidence="1">
    <location>
        <begin position="101"/>
        <end position="158"/>
    </location>
</feature>
<gene>
    <name evidence="2" type="ORF">AMORRO_LOCUS5769</name>
</gene>
<keyword evidence="3" id="KW-1185">Reference proteome</keyword>
<organism evidence="2 3">
    <name type="scientific">Acaulospora morrowiae</name>
    <dbReference type="NCBI Taxonomy" id="94023"/>
    <lineage>
        <taxon>Eukaryota</taxon>
        <taxon>Fungi</taxon>
        <taxon>Fungi incertae sedis</taxon>
        <taxon>Mucoromycota</taxon>
        <taxon>Glomeromycotina</taxon>
        <taxon>Glomeromycetes</taxon>
        <taxon>Diversisporales</taxon>
        <taxon>Acaulosporaceae</taxon>
        <taxon>Acaulospora</taxon>
    </lineage>
</organism>
<evidence type="ECO:0000259" key="1">
    <source>
        <dbReference type="Pfam" id="PF19016"/>
    </source>
</evidence>
<dbReference type="InterPro" id="IPR044039">
    <property type="entry name" value="DUF5745"/>
</dbReference>
<proteinExistence type="predicted"/>
<name>A0A9N9FRS3_9GLOM</name>
<reference evidence="2" key="1">
    <citation type="submission" date="2021-06" db="EMBL/GenBank/DDBJ databases">
        <authorList>
            <person name="Kallberg Y."/>
            <person name="Tangrot J."/>
            <person name="Rosling A."/>
        </authorList>
    </citation>
    <scope>NUCLEOTIDE SEQUENCE</scope>
    <source>
        <strain evidence="2">CL551</strain>
    </source>
</reference>
<dbReference type="OrthoDB" id="5407400at2759"/>
<dbReference type="Proteomes" id="UP000789342">
    <property type="component" value="Unassembled WGS sequence"/>
</dbReference>
<dbReference type="Pfam" id="PF19016">
    <property type="entry name" value="DUF5745"/>
    <property type="match status" value="1"/>
</dbReference>
<dbReference type="EMBL" id="CAJVPV010003602">
    <property type="protein sequence ID" value="CAG8555410.1"/>
    <property type="molecule type" value="Genomic_DNA"/>
</dbReference>
<protein>
    <submittedName>
        <fullName evidence="2">3501_t:CDS:1</fullName>
    </submittedName>
</protein>
<sequence>MGKSNGPLTSASVTQPSLSLSTIRSSPCISSLQLNGVPANNSSTNSISSALSSNSYRRMRSRFAQMTILLEELDIPAVVVSPDDCVPTLWVDCFEKLCGHIPDIIRHAYTPDAHLNNLRIIVGILAYDIIKDDLSHISLEGVLDMEINSILNMIEIFVLLQKIPPEQRLRNRKLCQEEKLRLVLEKNRKQKKLQKKSRNAVFLNFNNGDLEIGQKRLYENSSLSSISSLENKSMMNIKAQPQTLEVSLMNQNDTRSLPKSPTSAYRNVDDGMASLMVPNVPEVLSLKSREYEKNLSSSGIPNSPLLGSRTVDFIEENKENKRLSPNSSGRNRDSIMPPAVQSLTVNTDRVGMTVKIRRKEEFIRQPDTIKTGEGLQKNIDNNSCTDFIDLLTPTDDMNSESQLIKILHAGAENKDKNIVQSSNT</sequence>
<evidence type="ECO:0000313" key="3">
    <source>
        <dbReference type="Proteomes" id="UP000789342"/>
    </source>
</evidence>